<name>A0A2H3JA50_WOLCO</name>
<evidence type="ECO:0000313" key="1">
    <source>
        <dbReference type="EMBL" id="PCH34548.1"/>
    </source>
</evidence>
<reference evidence="1 2" key="1">
    <citation type="journal article" date="2012" name="Science">
        <title>The Paleozoic origin of enzymatic lignin decomposition reconstructed from 31 fungal genomes.</title>
        <authorList>
            <person name="Floudas D."/>
            <person name="Binder M."/>
            <person name="Riley R."/>
            <person name="Barry K."/>
            <person name="Blanchette R.A."/>
            <person name="Henrissat B."/>
            <person name="Martinez A.T."/>
            <person name="Otillar R."/>
            <person name="Spatafora J.W."/>
            <person name="Yadav J.S."/>
            <person name="Aerts A."/>
            <person name="Benoit I."/>
            <person name="Boyd A."/>
            <person name="Carlson A."/>
            <person name="Copeland A."/>
            <person name="Coutinho P.M."/>
            <person name="de Vries R.P."/>
            <person name="Ferreira P."/>
            <person name="Findley K."/>
            <person name="Foster B."/>
            <person name="Gaskell J."/>
            <person name="Glotzer D."/>
            <person name="Gorecki P."/>
            <person name="Heitman J."/>
            <person name="Hesse C."/>
            <person name="Hori C."/>
            <person name="Igarashi K."/>
            <person name="Jurgens J.A."/>
            <person name="Kallen N."/>
            <person name="Kersten P."/>
            <person name="Kohler A."/>
            <person name="Kuees U."/>
            <person name="Kumar T.K.A."/>
            <person name="Kuo A."/>
            <person name="LaButti K."/>
            <person name="Larrondo L.F."/>
            <person name="Lindquist E."/>
            <person name="Ling A."/>
            <person name="Lombard V."/>
            <person name="Lucas S."/>
            <person name="Lundell T."/>
            <person name="Martin R."/>
            <person name="McLaughlin D.J."/>
            <person name="Morgenstern I."/>
            <person name="Morin E."/>
            <person name="Murat C."/>
            <person name="Nagy L.G."/>
            <person name="Nolan M."/>
            <person name="Ohm R.A."/>
            <person name="Patyshakuliyeva A."/>
            <person name="Rokas A."/>
            <person name="Ruiz-Duenas F.J."/>
            <person name="Sabat G."/>
            <person name="Salamov A."/>
            <person name="Samejima M."/>
            <person name="Schmutz J."/>
            <person name="Slot J.C."/>
            <person name="St John F."/>
            <person name="Stenlid J."/>
            <person name="Sun H."/>
            <person name="Sun S."/>
            <person name="Syed K."/>
            <person name="Tsang A."/>
            <person name="Wiebenga A."/>
            <person name="Young D."/>
            <person name="Pisabarro A."/>
            <person name="Eastwood D.C."/>
            <person name="Martin F."/>
            <person name="Cullen D."/>
            <person name="Grigoriev I.V."/>
            <person name="Hibbett D.S."/>
        </authorList>
    </citation>
    <scope>NUCLEOTIDE SEQUENCE [LARGE SCALE GENOMIC DNA]</scope>
    <source>
        <strain evidence="1 2">MD-104</strain>
    </source>
</reference>
<feature type="non-terminal residue" evidence="1">
    <location>
        <position position="69"/>
    </location>
</feature>
<accession>A0A2H3JA50</accession>
<sequence length="69" mass="7903">VLTFVIQTACQGFPLTHRHMKEAVDEICHAQLCNTFPENGVGKCWTACFVEKHSDRLKTYWSCSLDNSR</sequence>
<protein>
    <recommendedName>
        <fullName evidence="3">HTH CENPB-type domain-containing protein</fullName>
    </recommendedName>
</protein>
<organism evidence="1 2">
    <name type="scientific">Wolfiporia cocos (strain MD-104)</name>
    <name type="common">Brown rot fungus</name>
    <dbReference type="NCBI Taxonomy" id="742152"/>
    <lineage>
        <taxon>Eukaryota</taxon>
        <taxon>Fungi</taxon>
        <taxon>Dikarya</taxon>
        <taxon>Basidiomycota</taxon>
        <taxon>Agaricomycotina</taxon>
        <taxon>Agaricomycetes</taxon>
        <taxon>Polyporales</taxon>
        <taxon>Phaeolaceae</taxon>
        <taxon>Wolfiporia</taxon>
    </lineage>
</organism>
<dbReference type="OrthoDB" id="2668963at2759"/>
<evidence type="ECO:0000313" key="2">
    <source>
        <dbReference type="Proteomes" id="UP000218811"/>
    </source>
</evidence>
<dbReference type="AlphaFoldDB" id="A0A2H3JA50"/>
<gene>
    <name evidence="1" type="ORF">WOLCODRAFT_54722</name>
</gene>
<evidence type="ECO:0008006" key="3">
    <source>
        <dbReference type="Google" id="ProtNLM"/>
    </source>
</evidence>
<feature type="non-terminal residue" evidence="1">
    <location>
        <position position="1"/>
    </location>
</feature>
<proteinExistence type="predicted"/>
<keyword evidence="2" id="KW-1185">Reference proteome</keyword>
<dbReference type="Proteomes" id="UP000218811">
    <property type="component" value="Unassembled WGS sequence"/>
</dbReference>
<dbReference type="EMBL" id="KB467832">
    <property type="protein sequence ID" value="PCH34548.1"/>
    <property type="molecule type" value="Genomic_DNA"/>
</dbReference>